<evidence type="ECO:0000259" key="1">
    <source>
        <dbReference type="Pfam" id="PF01243"/>
    </source>
</evidence>
<gene>
    <name evidence="2" type="ORF">GGQ55_005250</name>
</gene>
<dbReference type="Proteomes" id="UP000541969">
    <property type="component" value="Unassembled WGS sequence"/>
</dbReference>
<dbReference type="PANTHER" id="PTHR40660:SF1">
    <property type="entry name" value="5'-PHOSPHATE OXIDASE PUTATIVE DOMAIN-CONTAINING PROTEIN-RELATED"/>
    <property type="match status" value="1"/>
</dbReference>
<organism evidence="2 3">
    <name type="scientific">Petropleomorpha daqingensis</name>
    <dbReference type="NCBI Taxonomy" id="2026353"/>
    <lineage>
        <taxon>Bacteria</taxon>
        <taxon>Bacillati</taxon>
        <taxon>Actinomycetota</taxon>
        <taxon>Actinomycetes</taxon>
        <taxon>Geodermatophilales</taxon>
        <taxon>Geodermatophilaceae</taxon>
        <taxon>Petropleomorpha</taxon>
    </lineage>
</organism>
<comment type="caution">
    <text evidence="2">The sequence shown here is derived from an EMBL/GenBank/DDBJ whole genome shotgun (WGS) entry which is preliminary data.</text>
</comment>
<dbReference type="InterPro" id="IPR011576">
    <property type="entry name" value="Pyridox_Oxase_N"/>
</dbReference>
<feature type="domain" description="Pyridoxamine 5'-phosphate oxidase N-terminal" evidence="1">
    <location>
        <begin position="3"/>
        <end position="120"/>
    </location>
</feature>
<dbReference type="SUPFAM" id="SSF50475">
    <property type="entry name" value="FMN-binding split barrel"/>
    <property type="match status" value="1"/>
</dbReference>
<protein>
    <recommendedName>
        <fullName evidence="1">Pyridoxamine 5'-phosphate oxidase N-terminal domain-containing protein</fullName>
    </recommendedName>
</protein>
<dbReference type="EMBL" id="JACBZT010000001">
    <property type="protein sequence ID" value="NYJ08972.1"/>
    <property type="molecule type" value="Genomic_DNA"/>
</dbReference>
<keyword evidence="3" id="KW-1185">Reference proteome</keyword>
<reference evidence="2 3" key="1">
    <citation type="submission" date="2020-07" db="EMBL/GenBank/DDBJ databases">
        <title>Sequencing the genomes of 1000 actinobacteria strains.</title>
        <authorList>
            <person name="Klenk H.-P."/>
        </authorList>
    </citation>
    <scope>NUCLEOTIDE SEQUENCE [LARGE SCALE GENOMIC DNA]</scope>
    <source>
        <strain evidence="2 3">DSM 104001</strain>
    </source>
</reference>
<dbReference type="Gene3D" id="2.30.110.10">
    <property type="entry name" value="Electron Transport, Fmn-binding Protein, Chain A"/>
    <property type="match status" value="1"/>
</dbReference>
<dbReference type="InterPro" id="IPR012349">
    <property type="entry name" value="Split_barrel_FMN-bd"/>
</dbReference>
<dbReference type="AlphaFoldDB" id="A0A853CR74"/>
<evidence type="ECO:0000313" key="3">
    <source>
        <dbReference type="Proteomes" id="UP000541969"/>
    </source>
</evidence>
<sequence length="147" mass="16248">MRLTEEMKRVVTEQGLGFVATVRPDGTPALSPKGTTRVWDDERLVFLHVHSPGTVANLAANPAVEVNVVDPIRRKGWRFAGRGTVHTGGPLFEEVLAWYDRPATASPARAVVVVDVERADELVSPAYDDGTPEDVIAERWRRRHLAT</sequence>
<evidence type="ECO:0000313" key="2">
    <source>
        <dbReference type="EMBL" id="NYJ08972.1"/>
    </source>
</evidence>
<accession>A0A853CR74</accession>
<name>A0A853CR74_9ACTN</name>
<proteinExistence type="predicted"/>
<dbReference type="Pfam" id="PF01243">
    <property type="entry name" value="PNPOx_N"/>
    <property type="match status" value="1"/>
</dbReference>
<dbReference type="RefSeq" id="WP_179722020.1">
    <property type="nucleotide sequence ID" value="NZ_JACBZT010000001.1"/>
</dbReference>
<dbReference type="PANTHER" id="PTHR40660">
    <property type="entry name" value="5'-PHOSPHATE OXIDASE PUTATIVE DOMAIN-CONTAINING PROTEIN-RELATED"/>
    <property type="match status" value="1"/>
</dbReference>